<evidence type="ECO:0000256" key="1">
    <source>
        <dbReference type="SAM" id="MobiDB-lite"/>
    </source>
</evidence>
<feature type="region of interest" description="Disordered" evidence="1">
    <location>
        <begin position="1"/>
        <end position="139"/>
    </location>
</feature>
<sequence length="212" mass="23177">MLSSMDSKNDEVDLGTTVERGVEMEAESENMDLELRKAVSSTDSGVGVDSEASTSLNVFEETAEEMLHNQSETVSSSTSMNPESQFDASPMVEDGLNKKARKDANCDEQTNDSSSILFTSTPNSTRKKKKKKSQKAFSTNFDLSGEMISPSLSLREALFRTPKKKLKKKHGLGSGAVDDVVPRKRKSMECTMNSSIAAVPSKKKKKRHSVGI</sequence>
<proteinExistence type="predicted"/>
<keyword evidence="3" id="KW-1185">Reference proteome</keyword>
<protein>
    <submittedName>
        <fullName evidence="2">Uncharacterized protein</fullName>
    </submittedName>
</protein>
<reference evidence="2 3" key="1">
    <citation type="submission" date="2014-03" db="EMBL/GenBank/DDBJ databases">
        <title>Draft genome of the hookworm Oesophagostomum dentatum.</title>
        <authorList>
            <person name="Mitreva M."/>
        </authorList>
    </citation>
    <scope>NUCLEOTIDE SEQUENCE [LARGE SCALE GENOMIC DNA]</scope>
    <source>
        <strain evidence="2 3">OD-Hann</strain>
    </source>
</reference>
<feature type="compositionally biased region" description="Low complexity" evidence="1">
    <location>
        <begin position="39"/>
        <end position="50"/>
    </location>
</feature>
<gene>
    <name evidence="2" type="ORF">OESDEN_14512</name>
</gene>
<accession>A0A0B1SLE6</accession>
<evidence type="ECO:0000313" key="3">
    <source>
        <dbReference type="Proteomes" id="UP000053660"/>
    </source>
</evidence>
<evidence type="ECO:0000313" key="2">
    <source>
        <dbReference type="EMBL" id="KHJ85754.1"/>
    </source>
</evidence>
<dbReference type="EMBL" id="KN562710">
    <property type="protein sequence ID" value="KHJ85754.1"/>
    <property type="molecule type" value="Genomic_DNA"/>
</dbReference>
<feature type="compositionally biased region" description="Polar residues" evidence="1">
    <location>
        <begin position="68"/>
        <end position="87"/>
    </location>
</feature>
<organism evidence="2 3">
    <name type="scientific">Oesophagostomum dentatum</name>
    <name type="common">Nodular worm</name>
    <dbReference type="NCBI Taxonomy" id="61180"/>
    <lineage>
        <taxon>Eukaryota</taxon>
        <taxon>Metazoa</taxon>
        <taxon>Ecdysozoa</taxon>
        <taxon>Nematoda</taxon>
        <taxon>Chromadorea</taxon>
        <taxon>Rhabditida</taxon>
        <taxon>Rhabditina</taxon>
        <taxon>Rhabditomorpha</taxon>
        <taxon>Strongyloidea</taxon>
        <taxon>Strongylidae</taxon>
        <taxon>Oesophagostomum</taxon>
    </lineage>
</organism>
<dbReference type="AlphaFoldDB" id="A0A0B1SLE6"/>
<feature type="compositionally biased region" description="Basic residues" evidence="1">
    <location>
        <begin position="125"/>
        <end position="134"/>
    </location>
</feature>
<dbReference type="Proteomes" id="UP000053660">
    <property type="component" value="Unassembled WGS sequence"/>
</dbReference>
<name>A0A0B1SLE6_OESDE</name>
<feature type="compositionally biased region" description="Polar residues" evidence="1">
    <location>
        <begin position="107"/>
        <end position="124"/>
    </location>
</feature>